<keyword evidence="10" id="KW-1185">Reference proteome</keyword>
<keyword evidence="6" id="KW-0464">Manganese</keyword>
<evidence type="ECO:0000259" key="8">
    <source>
        <dbReference type="PROSITE" id="PS51462"/>
    </source>
</evidence>
<accession>C5C5L3</accession>
<dbReference type="CDD" id="cd03426">
    <property type="entry name" value="NUDIX_CoAse_Nudt7"/>
    <property type="match status" value="1"/>
</dbReference>
<dbReference type="InterPro" id="IPR015797">
    <property type="entry name" value="NUDIX_hydrolase-like_dom_sf"/>
</dbReference>
<evidence type="ECO:0000256" key="6">
    <source>
        <dbReference type="ARBA" id="ARBA00023211"/>
    </source>
</evidence>
<dbReference type="Proteomes" id="UP000007962">
    <property type="component" value="Chromosome"/>
</dbReference>
<dbReference type="AlphaFoldDB" id="C5C5L3"/>
<organism evidence="9 10">
    <name type="scientific">Beutenbergia cavernae (strain ATCC BAA-8 / DSM 12333 / CCUG 43141 / JCM 11478 / NBRC 16432 / NCIMB 13614 / HKI 0122)</name>
    <dbReference type="NCBI Taxonomy" id="471853"/>
    <lineage>
        <taxon>Bacteria</taxon>
        <taxon>Bacillati</taxon>
        <taxon>Actinomycetota</taxon>
        <taxon>Actinomycetes</taxon>
        <taxon>Micrococcales</taxon>
        <taxon>Beutenbergiaceae</taxon>
        <taxon>Beutenbergia</taxon>
    </lineage>
</organism>
<sequence>MSEPTPTGARAQLLALARDNRALPIPGRSPDPSARRSAVLVLFGVLDTVPAATPATPNVAADLDVLLTRRSPDLTHHPGQIAFPGGGIDDDDGGPEDAAVREAVEETGLDPAGVEVLGRLGDLGLPVSDNVVTPVLAWWATPSPLVPDGTETAEVFRVPVADLVDPGNRRTTAITRGSETWRGPAFEVADRVVWGFTAMVLDALLDALGWSEPWDRRREIPVPL</sequence>
<feature type="region of interest" description="Disordered" evidence="7">
    <location>
        <begin position="76"/>
        <end position="95"/>
    </location>
</feature>
<comment type="cofactor">
    <cofactor evidence="2">
        <name>Mg(2+)</name>
        <dbReference type="ChEBI" id="CHEBI:18420"/>
    </cofactor>
</comment>
<dbReference type="Gene3D" id="3.90.79.10">
    <property type="entry name" value="Nucleoside Triphosphate Pyrophosphohydrolase"/>
    <property type="match status" value="1"/>
</dbReference>
<name>C5C5L3_BEUC1</name>
<dbReference type="PANTHER" id="PTHR12992">
    <property type="entry name" value="NUDIX HYDROLASE"/>
    <property type="match status" value="1"/>
</dbReference>
<evidence type="ECO:0000256" key="1">
    <source>
        <dbReference type="ARBA" id="ARBA00001936"/>
    </source>
</evidence>
<evidence type="ECO:0000256" key="3">
    <source>
        <dbReference type="ARBA" id="ARBA00022723"/>
    </source>
</evidence>
<keyword evidence="3" id="KW-0479">Metal-binding</keyword>
<evidence type="ECO:0000313" key="9">
    <source>
        <dbReference type="EMBL" id="ACQ80204.1"/>
    </source>
</evidence>
<protein>
    <submittedName>
        <fullName evidence="9">NUDIX hydrolase</fullName>
    </submittedName>
</protein>
<dbReference type="GO" id="GO:0046872">
    <property type="term" value="F:metal ion binding"/>
    <property type="evidence" value="ECO:0007669"/>
    <property type="project" value="UniProtKB-KW"/>
</dbReference>
<dbReference type="SUPFAM" id="SSF55811">
    <property type="entry name" value="Nudix"/>
    <property type="match status" value="1"/>
</dbReference>
<dbReference type="InterPro" id="IPR000086">
    <property type="entry name" value="NUDIX_hydrolase_dom"/>
</dbReference>
<dbReference type="STRING" id="471853.Bcav_1949"/>
<evidence type="ECO:0000256" key="4">
    <source>
        <dbReference type="ARBA" id="ARBA00022801"/>
    </source>
</evidence>
<keyword evidence="4 9" id="KW-0378">Hydrolase</keyword>
<dbReference type="PROSITE" id="PS51462">
    <property type="entry name" value="NUDIX"/>
    <property type="match status" value="1"/>
</dbReference>
<dbReference type="OrthoDB" id="9802805at2"/>
<dbReference type="InterPro" id="IPR045121">
    <property type="entry name" value="CoAse"/>
</dbReference>
<evidence type="ECO:0000313" key="10">
    <source>
        <dbReference type="Proteomes" id="UP000007962"/>
    </source>
</evidence>
<evidence type="ECO:0000256" key="5">
    <source>
        <dbReference type="ARBA" id="ARBA00022842"/>
    </source>
</evidence>
<dbReference type="Pfam" id="PF00293">
    <property type="entry name" value="NUDIX"/>
    <property type="match status" value="1"/>
</dbReference>
<dbReference type="PANTHER" id="PTHR12992:SF11">
    <property type="entry name" value="MITOCHONDRIAL COENZYME A DIPHOSPHATASE NUDT8"/>
    <property type="match status" value="1"/>
</dbReference>
<dbReference type="GO" id="GO:0010945">
    <property type="term" value="F:coenzyme A diphosphatase activity"/>
    <property type="evidence" value="ECO:0007669"/>
    <property type="project" value="InterPro"/>
</dbReference>
<reference evidence="9 10" key="1">
    <citation type="journal article" date="2009" name="Stand. Genomic Sci.">
        <title>Complete genome sequence of Beutenbergia cavernae type strain (HKI 0122).</title>
        <authorList>
            <person name="Land M."/>
            <person name="Pukall R."/>
            <person name="Abt B."/>
            <person name="Goker M."/>
            <person name="Rohde M."/>
            <person name="Glavina Del Rio T."/>
            <person name="Tice H."/>
            <person name="Copeland A."/>
            <person name="Cheng J.F."/>
            <person name="Lucas S."/>
            <person name="Chen F."/>
            <person name="Nolan M."/>
            <person name="Bruce D."/>
            <person name="Goodwin L."/>
            <person name="Pitluck S."/>
            <person name="Ivanova N."/>
            <person name="Mavromatis K."/>
            <person name="Ovchinnikova G."/>
            <person name="Pati A."/>
            <person name="Chen A."/>
            <person name="Palaniappan K."/>
            <person name="Hauser L."/>
            <person name="Chang Y.J."/>
            <person name="Jefferies C.C."/>
            <person name="Saunders E."/>
            <person name="Brettin T."/>
            <person name="Detter J.C."/>
            <person name="Han C."/>
            <person name="Chain P."/>
            <person name="Bristow J."/>
            <person name="Eisen J.A."/>
            <person name="Markowitz V."/>
            <person name="Hugenholtz P."/>
            <person name="Kyrpides N.C."/>
            <person name="Klenk H.P."/>
            <person name="Lapidus A."/>
        </authorList>
    </citation>
    <scope>NUCLEOTIDE SEQUENCE [LARGE SCALE GENOMIC DNA]</scope>
    <source>
        <strain evidence="10">ATCC BAA-8 / DSM 12333 / NBRC 16432</strain>
    </source>
</reference>
<comment type="cofactor">
    <cofactor evidence="1">
        <name>Mn(2+)</name>
        <dbReference type="ChEBI" id="CHEBI:29035"/>
    </cofactor>
</comment>
<keyword evidence="5" id="KW-0460">Magnesium</keyword>
<gene>
    <name evidence="9" type="ordered locus">Bcav_1949</name>
</gene>
<dbReference type="RefSeq" id="WP_015882444.1">
    <property type="nucleotide sequence ID" value="NC_012669.1"/>
</dbReference>
<evidence type="ECO:0000256" key="7">
    <source>
        <dbReference type="SAM" id="MobiDB-lite"/>
    </source>
</evidence>
<dbReference type="KEGG" id="bcv:Bcav_1949"/>
<dbReference type="eggNOG" id="COG0494">
    <property type="taxonomic scope" value="Bacteria"/>
</dbReference>
<dbReference type="EMBL" id="CP001618">
    <property type="protein sequence ID" value="ACQ80204.1"/>
    <property type="molecule type" value="Genomic_DNA"/>
</dbReference>
<evidence type="ECO:0000256" key="2">
    <source>
        <dbReference type="ARBA" id="ARBA00001946"/>
    </source>
</evidence>
<proteinExistence type="predicted"/>
<dbReference type="HOGENOM" id="CLU_040940_3_1_11"/>
<feature type="domain" description="Nudix hydrolase" evidence="8">
    <location>
        <begin position="34"/>
        <end position="180"/>
    </location>
</feature>